<sequence>MSFSLLFPASLLILHISHRHRVPQCSGKNEGCEAAALRLNHSLFFMPQTIRPTRSRQEHDPVASSRSALSPLAPPPTSRPSSIRIGRDVRRRSDIEEGPSTVPTRLVR</sequence>
<proteinExistence type="predicted"/>
<reference evidence="3" key="1">
    <citation type="journal article" date="2022" name="bioRxiv">
        <title>Sequencing and chromosome-scale assembly of the giantPleurodeles waltlgenome.</title>
        <authorList>
            <person name="Brown T."/>
            <person name="Elewa A."/>
            <person name="Iarovenko S."/>
            <person name="Subramanian E."/>
            <person name="Araus A.J."/>
            <person name="Petzold A."/>
            <person name="Susuki M."/>
            <person name="Suzuki K.-i.T."/>
            <person name="Hayashi T."/>
            <person name="Toyoda A."/>
            <person name="Oliveira C."/>
            <person name="Osipova E."/>
            <person name="Leigh N.D."/>
            <person name="Simon A."/>
            <person name="Yun M.H."/>
        </authorList>
    </citation>
    <scope>NUCLEOTIDE SEQUENCE</scope>
    <source>
        <strain evidence="3">20211129_DDA</strain>
        <tissue evidence="3">Liver</tissue>
    </source>
</reference>
<feature type="chain" id="PRO_5043608423" description="Secreted protein" evidence="2">
    <location>
        <begin position="20"/>
        <end position="108"/>
    </location>
</feature>
<dbReference type="EMBL" id="JANPWB010000007">
    <property type="protein sequence ID" value="KAJ1169154.1"/>
    <property type="molecule type" value="Genomic_DNA"/>
</dbReference>
<name>A0AAV7SYI2_PLEWA</name>
<accession>A0AAV7SYI2</accession>
<feature type="signal peptide" evidence="2">
    <location>
        <begin position="1"/>
        <end position="19"/>
    </location>
</feature>
<gene>
    <name evidence="3" type="ORF">NDU88_001060</name>
</gene>
<comment type="caution">
    <text evidence="3">The sequence shown here is derived from an EMBL/GenBank/DDBJ whole genome shotgun (WGS) entry which is preliminary data.</text>
</comment>
<feature type="region of interest" description="Disordered" evidence="1">
    <location>
        <begin position="48"/>
        <end position="108"/>
    </location>
</feature>
<evidence type="ECO:0000256" key="2">
    <source>
        <dbReference type="SAM" id="SignalP"/>
    </source>
</evidence>
<evidence type="ECO:0000313" key="3">
    <source>
        <dbReference type="EMBL" id="KAJ1169154.1"/>
    </source>
</evidence>
<protein>
    <recommendedName>
        <fullName evidence="5">Secreted protein</fullName>
    </recommendedName>
</protein>
<dbReference type="AlphaFoldDB" id="A0AAV7SYI2"/>
<evidence type="ECO:0008006" key="5">
    <source>
        <dbReference type="Google" id="ProtNLM"/>
    </source>
</evidence>
<organism evidence="3 4">
    <name type="scientific">Pleurodeles waltl</name>
    <name type="common">Iberian ribbed newt</name>
    <dbReference type="NCBI Taxonomy" id="8319"/>
    <lineage>
        <taxon>Eukaryota</taxon>
        <taxon>Metazoa</taxon>
        <taxon>Chordata</taxon>
        <taxon>Craniata</taxon>
        <taxon>Vertebrata</taxon>
        <taxon>Euteleostomi</taxon>
        <taxon>Amphibia</taxon>
        <taxon>Batrachia</taxon>
        <taxon>Caudata</taxon>
        <taxon>Salamandroidea</taxon>
        <taxon>Salamandridae</taxon>
        <taxon>Pleurodelinae</taxon>
        <taxon>Pleurodeles</taxon>
    </lineage>
</organism>
<evidence type="ECO:0000313" key="4">
    <source>
        <dbReference type="Proteomes" id="UP001066276"/>
    </source>
</evidence>
<evidence type="ECO:0000256" key="1">
    <source>
        <dbReference type="SAM" id="MobiDB-lite"/>
    </source>
</evidence>
<keyword evidence="2" id="KW-0732">Signal</keyword>
<dbReference type="Proteomes" id="UP001066276">
    <property type="component" value="Chromosome 4_1"/>
</dbReference>
<keyword evidence="4" id="KW-1185">Reference proteome</keyword>
<feature type="compositionally biased region" description="Basic and acidic residues" evidence="1">
    <location>
        <begin position="85"/>
        <end position="95"/>
    </location>
</feature>